<evidence type="ECO:0000313" key="2">
    <source>
        <dbReference type="Proteomes" id="UP000005984"/>
    </source>
</evidence>
<reference evidence="1 2" key="1">
    <citation type="submission" date="2008-10" db="EMBL/GenBank/DDBJ databases">
        <authorList>
            <person name="Qin X."/>
            <person name="Bachman B."/>
            <person name="Battles P."/>
            <person name="Bell A."/>
            <person name="Bess C."/>
            <person name="Bickham C."/>
            <person name="Chaboub L."/>
            <person name="Chen D."/>
            <person name="Coyle M."/>
            <person name="Deiros D.R."/>
            <person name="Dinh H."/>
            <person name="Forbes L."/>
            <person name="Fowler G."/>
            <person name="Francisco L."/>
            <person name="Fu Q."/>
            <person name="Gubbala S."/>
            <person name="Hale W."/>
            <person name="Han Y."/>
            <person name="Hemphill L."/>
            <person name="Highlander S.K."/>
            <person name="Hirani K."/>
            <person name="Hogues M."/>
            <person name="Jackson L."/>
            <person name="Jakkamsetti A."/>
            <person name="Javaid M."/>
            <person name="Jiang H."/>
            <person name="Korchina V."/>
            <person name="Kovar C."/>
            <person name="Lara F."/>
            <person name="Lee S."/>
            <person name="Mata R."/>
            <person name="Mathew T."/>
            <person name="Moen C."/>
            <person name="Morales K."/>
            <person name="Munidasa M."/>
            <person name="Nazareth L."/>
            <person name="Ngo R."/>
            <person name="Nguyen L."/>
            <person name="Okwuonu G."/>
            <person name="Ongeri F."/>
            <person name="Patil S."/>
            <person name="Petrosino J."/>
            <person name="Pham C."/>
            <person name="Pham P."/>
            <person name="Pu L.-L."/>
            <person name="Puazo M."/>
            <person name="Raj R."/>
            <person name="Reid J."/>
            <person name="Rouhana J."/>
            <person name="Saada N."/>
            <person name="Shang Y."/>
            <person name="Simmons D."/>
            <person name="Thornton R."/>
            <person name="Warren J."/>
            <person name="Weissenberger G."/>
            <person name="Zhang J."/>
            <person name="Zhang L."/>
            <person name="Zhou C."/>
            <person name="Zhu D."/>
            <person name="Muzny D."/>
            <person name="Worley K."/>
            <person name="Gibbs R."/>
        </authorList>
    </citation>
    <scope>NUCLEOTIDE SEQUENCE [LARGE SCALE GENOMIC DNA]</scope>
    <source>
        <strain evidence="1 2">ATCC 51172</strain>
    </source>
</reference>
<accession>C2BD66</accession>
<keyword evidence="2" id="KW-1185">Reference proteome</keyword>
<organism evidence="1 2">
    <name type="scientific">Anaerococcus lactolyticus ATCC 51172</name>
    <dbReference type="NCBI Taxonomy" id="525254"/>
    <lineage>
        <taxon>Bacteria</taxon>
        <taxon>Bacillati</taxon>
        <taxon>Bacillota</taxon>
        <taxon>Tissierellia</taxon>
        <taxon>Tissierellales</taxon>
        <taxon>Peptoniphilaceae</taxon>
        <taxon>Anaerococcus</taxon>
    </lineage>
</organism>
<protein>
    <submittedName>
        <fullName evidence="1">Uncharacterized protein</fullName>
    </submittedName>
</protein>
<dbReference type="AlphaFoldDB" id="C2BD66"/>
<sequence>KNELLDAKKQAVHKWARYDIKTDYKYGVVFGPYNGISAGPEYLYKSYSINKTWWNRIDLSDRFDTTFMEVGEVGYEKSVINEYSDTIYRYVKQSDGGMKCTGVGESQIVSSSQSKGKYNSSVESTNEFAYPKSGVKDGYWYEYIGLSK</sequence>
<comment type="caution">
    <text evidence="1">The sequence shown here is derived from an EMBL/GenBank/DDBJ whole genome shotgun (WGS) entry which is preliminary data.</text>
</comment>
<dbReference type="Proteomes" id="UP000005984">
    <property type="component" value="Unassembled WGS sequence"/>
</dbReference>
<dbReference type="STRING" id="525254.HMPREF0072_0286"/>
<feature type="non-terminal residue" evidence="1">
    <location>
        <position position="1"/>
    </location>
</feature>
<evidence type="ECO:0000313" key="1">
    <source>
        <dbReference type="EMBL" id="EEI87053.1"/>
    </source>
</evidence>
<gene>
    <name evidence="1" type="ORF">HMPREF0072_0286</name>
</gene>
<proteinExistence type="predicted"/>
<dbReference type="RefSeq" id="WP_004827394.1">
    <property type="nucleotide sequence ID" value="NZ_GG666045.1"/>
</dbReference>
<dbReference type="HOGENOM" id="CLU_1762559_0_0_9"/>
<dbReference type="EMBL" id="ABYO01000016">
    <property type="protein sequence ID" value="EEI87053.1"/>
    <property type="molecule type" value="Genomic_DNA"/>
</dbReference>
<name>C2BD66_9FIRM</name>